<proteinExistence type="predicted"/>
<dbReference type="EC" id="5.4.2.11" evidence="2"/>
<gene>
    <name evidence="2" type="primary">gpmA</name>
    <name evidence="2" type="ORF">EHSB41UT_01476</name>
</gene>
<dbReference type="EMBL" id="FWPT01000003">
    <property type="protein sequence ID" value="SMA42712.1"/>
    <property type="molecule type" value="Genomic_DNA"/>
</dbReference>
<dbReference type="GO" id="GO:0016787">
    <property type="term" value="F:hydrolase activity"/>
    <property type="evidence" value="ECO:0007669"/>
    <property type="project" value="UniProtKB-KW"/>
</dbReference>
<dbReference type="GO" id="GO:0004619">
    <property type="term" value="F:phosphoglycerate mutase activity"/>
    <property type="evidence" value="ECO:0007669"/>
    <property type="project" value="UniProtKB-EC"/>
</dbReference>
<protein>
    <submittedName>
        <fullName evidence="2">2,3-bisphosphoglycerate-dependent phosphoglycerate mutase</fullName>
        <ecNumber evidence="2">5.4.2.11</ecNumber>
    </submittedName>
</protein>
<dbReference type="RefSeq" id="WP_087108420.1">
    <property type="nucleotide sequence ID" value="NZ_CBCSCN010000009.1"/>
</dbReference>
<evidence type="ECO:0000313" key="2">
    <source>
        <dbReference type="EMBL" id="SMA42712.1"/>
    </source>
</evidence>
<organism evidence="2 3">
    <name type="scientific">Parendozoicomonas haliclonae</name>
    <dbReference type="NCBI Taxonomy" id="1960125"/>
    <lineage>
        <taxon>Bacteria</taxon>
        <taxon>Pseudomonadati</taxon>
        <taxon>Pseudomonadota</taxon>
        <taxon>Gammaproteobacteria</taxon>
        <taxon>Oceanospirillales</taxon>
        <taxon>Endozoicomonadaceae</taxon>
        <taxon>Parendozoicomonas</taxon>
    </lineage>
</organism>
<dbReference type="PANTHER" id="PTHR20935:SF0">
    <property type="entry name" value="SERINE_THREONINE-PROTEIN PHOSPHATASE PGAM5, MITOCHONDRIAL"/>
    <property type="match status" value="1"/>
</dbReference>
<dbReference type="SMART" id="SM00855">
    <property type="entry name" value="PGAM"/>
    <property type="match status" value="1"/>
</dbReference>
<dbReference type="InterPro" id="IPR051021">
    <property type="entry name" value="Mito_Ser/Thr_phosphatase"/>
</dbReference>
<keyword evidence="3" id="KW-1185">Reference proteome</keyword>
<reference evidence="2 3" key="1">
    <citation type="submission" date="2017-03" db="EMBL/GenBank/DDBJ databases">
        <authorList>
            <person name="Afonso C.L."/>
            <person name="Miller P.J."/>
            <person name="Scott M.A."/>
            <person name="Spackman E."/>
            <person name="Goraichik I."/>
            <person name="Dimitrov K.M."/>
            <person name="Suarez D.L."/>
            <person name="Swayne D.E."/>
        </authorList>
    </citation>
    <scope>NUCLEOTIDE SEQUENCE [LARGE SCALE GENOMIC DNA]</scope>
    <source>
        <strain evidence="2">SB41UT1</strain>
    </source>
</reference>
<sequence>MATIYLLRHGQASFGQHDYDRLSPLGERQALITGEWLAALGKTFKLAGCGTLLRQQQTLTGVHSGMGNADKVPDLTLPGLNELDVDDLVLTANPEYTDRKALDAAIAKMPNPALAFFEAYRTALARWTSGEHDSEYQESWPQFKIRTLDAIQQTASKLGEHDSAVLVSSGGAISAIMLQLLNIPDDEVFNLNQQIHNASITMIKVRRGKLSLHSFNSYAHLEVKGEQKLLTRI</sequence>
<dbReference type="Proteomes" id="UP000196573">
    <property type="component" value="Unassembled WGS sequence"/>
</dbReference>
<dbReference type="InterPro" id="IPR013078">
    <property type="entry name" value="His_Pase_superF_clade-1"/>
</dbReference>
<dbReference type="OrthoDB" id="280692at2"/>
<dbReference type="SUPFAM" id="SSF53254">
    <property type="entry name" value="Phosphoglycerate mutase-like"/>
    <property type="match status" value="1"/>
</dbReference>
<dbReference type="PANTHER" id="PTHR20935">
    <property type="entry name" value="PHOSPHOGLYCERATE MUTASE-RELATED"/>
    <property type="match status" value="1"/>
</dbReference>
<evidence type="ECO:0000313" key="3">
    <source>
        <dbReference type="Proteomes" id="UP000196573"/>
    </source>
</evidence>
<keyword evidence="2" id="KW-0413">Isomerase</keyword>
<dbReference type="CDD" id="cd07067">
    <property type="entry name" value="HP_PGM_like"/>
    <property type="match status" value="1"/>
</dbReference>
<keyword evidence="1" id="KW-0378">Hydrolase</keyword>
<name>A0A1X7AI14_9GAMM</name>
<dbReference type="AlphaFoldDB" id="A0A1X7AI14"/>
<dbReference type="Pfam" id="PF00300">
    <property type="entry name" value="His_Phos_1"/>
    <property type="match status" value="1"/>
</dbReference>
<accession>A0A1X7AI14</accession>
<evidence type="ECO:0000256" key="1">
    <source>
        <dbReference type="ARBA" id="ARBA00022801"/>
    </source>
</evidence>
<dbReference type="InterPro" id="IPR029033">
    <property type="entry name" value="His_PPase_superfam"/>
</dbReference>
<dbReference type="Gene3D" id="3.40.50.1240">
    <property type="entry name" value="Phosphoglycerate mutase-like"/>
    <property type="match status" value="1"/>
</dbReference>